<protein>
    <submittedName>
        <fullName evidence="1">Uncharacterized protein</fullName>
    </submittedName>
</protein>
<accession>C0CWW7</accession>
<dbReference type="AlphaFoldDB" id="C0CWW7"/>
<dbReference type="EMBL" id="ACCJ01000068">
    <property type="protein sequence ID" value="EEG56427.1"/>
    <property type="molecule type" value="Genomic_DNA"/>
</dbReference>
<proteinExistence type="predicted"/>
<dbReference type="Proteomes" id="UP000004756">
    <property type="component" value="Unassembled WGS sequence"/>
</dbReference>
<reference evidence="1 2" key="1">
    <citation type="submission" date="2009-02" db="EMBL/GenBank/DDBJ databases">
        <title>Draft genome sequence of Clostridium asparagiforme (DSM 15981).</title>
        <authorList>
            <person name="Sudarsanam P."/>
            <person name="Ley R."/>
            <person name="Guruge J."/>
            <person name="Turnbaugh P.J."/>
            <person name="Mahowald M."/>
            <person name="Liep D."/>
            <person name="Gordon J."/>
        </authorList>
    </citation>
    <scope>NUCLEOTIDE SEQUENCE [LARGE SCALE GENOMIC DNA]</scope>
    <source>
        <strain evidence="1 2">DSM 15981</strain>
    </source>
</reference>
<dbReference type="HOGENOM" id="CLU_1955749_0_0_9"/>
<gene>
    <name evidence="1" type="ORF">CLOSTASPAR_01488</name>
</gene>
<evidence type="ECO:0000313" key="2">
    <source>
        <dbReference type="Proteomes" id="UP000004756"/>
    </source>
</evidence>
<keyword evidence="2" id="KW-1185">Reference proteome</keyword>
<sequence>MSKVPQISIHEAFADLDGRYAIWMTGWLISIHEAFADLDTFALQVAVALEYFNPRGLRRPRLSAAMSLLAVKNFNPRGLRRPRPLWAAIQIWCYKFQSTRPSQTSTFSDVPATSALMISIHEAFADLD</sequence>
<organism evidence="1 2">
    <name type="scientific">[Clostridium] asparagiforme DSM 15981</name>
    <dbReference type="NCBI Taxonomy" id="518636"/>
    <lineage>
        <taxon>Bacteria</taxon>
        <taxon>Bacillati</taxon>
        <taxon>Bacillota</taxon>
        <taxon>Clostridia</taxon>
        <taxon>Lachnospirales</taxon>
        <taxon>Lachnospiraceae</taxon>
        <taxon>Enterocloster</taxon>
    </lineage>
</organism>
<evidence type="ECO:0000313" key="1">
    <source>
        <dbReference type="EMBL" id="EEG56427.1"/>
    </source>
</evidence>
<comment type="caution">
    <text evidence="1">The sequence shown here is derived from an EMBL/GenBank/DDBJ whole genome shotgun (WGS) entry which is preliminary data.</text>
</comment>
<name>C0CWW7_9FIRM</name>